<dbReference type="EMBL" id="JBHTKB010000002">
    <property type="protein sequence ID" value="MFD0914275.1"/>
    <property type="molecule type" value="Genomic_DNA"/>
</dbReference>
<keyword evidence="1" id="KW-0805">Transcription regulation</keyword>
<protein>
    <submittedName>
        <fullName evidence="6">TetR/AcrR family transcriptional regulator</fullName>
    </submittedName>
</protein>
<dbReference type="Gene3D" id="1.10.357.10">
    <property type="entry name" value="Tetracycline Repressor, domain 2"/>
    <property type="match status" value="1"/>
</dbReference>
<accession>A0ABW3F7M4</accession>
<keyword evidence="7" id="KW-1185">Reference proteome</keyword>
<dbReference type="InterPro" id="IPR001647">
    <property type="entry name" value="HTH_TetR"/>
</dbReference>
<reference evidence="7" key="1">
    <citation type="journal article" date="2019" name="Int. J. Syst. Evol. Microbiol.">
        <title>The Global Catalogue of Microorganisms (GCM) 10K type strain sequencing project: providing services to taxonomists for standard genome sequencing and annotation.</title>
        <authorList>
            <consortium name="The Broad Institute Genomics Platform"/>
            <consortium name="The Broad Institute Genome Sequencing Center for Infectious Disease"/>
            <person name="Wu L."/>
            <person name="Ma J."/>
        </authorList>
    </citation>
    <scope>NUCLEOTIDE SEQUENCE [LARGE SCALE GENOMIC DNA]</scope>
    <source>
        <strain evidence="7">CCUG 58412</strain>
    </source>
</reference>
<comment type="caution">
    <text evidence="6">The sequence shown here is derived from an EMBL/GenBank/DDBJ whole genome shotgun (WGS) entry which is preliminary data.</text>
</comment>
<evidence type="ECO:0000256" key="2">
    <source>
        <dbReference type="ARBA" id="ARBA00023125"/>
    </source>
</evidence>
<dbReference type="InterPro" id="IPR025996">
    <property type="entry name" value="MT1864/Rv1816-like_C"/>
</dbReference>
<dbReference type="SUPFAM" id="SSF46689">
    <property type="entry name" value="Homeodomain-like"/>
    <property type="match status" value="1"/>
</dbReference>
<name>A0ABW3F7M4_9PROT</name>
<feature type="domain" description="HTH tetR-type" evidence="5">
    <location>
        <begin position="14"/>
        <end position="74"/>
    </location>
</feature>
<dbReference type="Pfam" id="PF13305">
    <property type="entry name" value="TetR_C_33"/>
    <property type="match status" value="1"/>
</dbReference>
<feature type="DNA-binding region" description="H-T-H motif" evidence="4">
    <location>
        <begin position="37"/>
        <end position="56"/>
    </location>
</feature>
<keyword evidence="3" id="KW-0804">Transcription</keyword>
<dbReference type="Pfam" id="PF00440">
    <property type="entry name" value="TetR_N"/>
    <property type="match status" value="1"/>
</dbReference>
<dbReference type="Proteomes" id="UP001597128">
    <property type="component" value="Unassembled WGS sequence"/>
</dbReference>
<evidence type="ECO:0000256" key="1">
    <source>
        <dbReference type="ARBA" id="ARBA00023015"/>
    </source>
</evidence>
<evidence type="ECO:0000256" key="4">
    <source>
        <dbReference type="PROSITE-ProRule" id="PRU00335"/>
    </source>
</evidence>
<dbReference type="SUPFAM" id="SSF48498">
    <property type="entry name" value="Tetracyclin repressor-like, C-terminal domain"/>
    <property type="match status" value="1"/>
</dbReference>
<dbReference type="InterPro" id="IPR036271">
    <property type="entry name" value="Tet_transcr_reg_TetR-rel_C_sf"/>
</dbReference>
<dbReference type="PANTHER" id="PTHR30055">
    <property type="entry name" value="HTH-TYPE TRANSCRIPTIONAL REGULATOR RUTR"/>
    <property type="match status" value="1"/>
</dbReference>
<evidence type="ECO:0000313" key="6">
    <source>
        <dbReference type="EMBL" id="MFD0914275.1"/>
    </source>
</evidence>
<evidence type="ECO:0000259" key="5">
    <source>
        <dbReference type="PROSITE" id="PS50977"/>
    </source>
</evidence>
<gene>
    <name evidence="6" type="ORF">ACFQ1Z_12000</name>
</gene>
<proteinExistence type="predicted"/>
<dbReference type="RefSeq" id="WP_379057887.1">
    <property type="nucleotide sequence ID" value="NZ_JBHTKB010000002.1"/>
</dbReference>
<evidence type="ECO:0000256" key="3">
    <source>
        <dbReference type="ARBA" id="ARBA00023163"/>
    </source>
</evidence>
<dbReference type="InterPro" id="IPR009057">
    <property type="entry name" value="Homeodomain-like_sf"/>
</dbReference>
<dbReference type="InterPro" id="IPR050109">
    <property type="entry name" value="HTH-type_TetR-like_transc_reg"/>
</dbReference>
<dbReference type="PANTHER" id="PTHR30055:SF220">
    <property type="entry name" value="TETR-FAMILY REGULATORY PROTEIN"/>
    <property type="match status" value="1"/>
</dbReference>
<keyword evidence="2 4" id="KW-0238">DNA-binding</keyword>
<sequence length="203" mass="22548">MSEIEEAKRPYHHGNLKKVIVDTALHMLTENNGWQFTLREVARRAEVSHAAPYKHFPDKNSLLAELALIGFDQMGAELTKALKLAGITPTDRFFIAGKAYIQFGLTHPSLYKLMFSAEANTESSQVHLDKRAMSALGVLLEILETGQNQKEFKRRELNDQTAACWAQVHGLTMLSIDGLLFAEKVGENAIDGALKTLLEGLKA</sequence>
<evidence type="ECO:0000313" key="7">
    <source>
        <dbReference type="Proteomes" id="UP001597128"/>
    </source>
</evidence>
<dbReference type="PROSITE" id="PS50977">
    <property type="entry name" value="HTH_TETR_2"/>
    <property type="match status" value="1"/>
</dbReference>
<organism evidence="6 7">
    <name type="scientific">Methylophilus luteus</name>
    <dbReference type="NCBI Taxonomy" id="640108"/>
    <lineage>
        <taxon>Bacteria</taxon>
        <taxon>Pseudomonadati</taxon>
        <taxon>Pseudomonadota</taxon>
        <taxon>Betaproteobacteria</taxon>
        <taxon>Nitrosomonadales</taxon>
        <taxon>Methylophilaceae</taxon>
        <taxon>Methylophilus</taxon>
    </lineage>
</organism>